<evidence type="ECO:0000256" key="2">
    <source>
        <dbReference type="ARBA" id="ARBA00023015"/>
    </source>
</evidence>
<evidence type="ECO:0000313" key="8">
    <source>
        <dbReference type="Proteomes" id="UP000521872"/>
    </source>
</evidence>
<feature type="compositionally biased region" description="Acidic residues" evidence="5">
    <location>
        <begin position="136"/>
        <end position="154"/>
    </location>
</feature>
<name>A0A8H4QJG8_9AGAR</name>
<keyword evidence="8" id="KW-1185">Reference proteome</keyword>
<dbReference type="EMBL" id="JAACJL010000057">
    <property type="protein sequence ID" value="KAF4612033.1"/>
    <property type="molecule type" value="Genomic_DNA"/>
</dbReference>
<sequence length="577" mass="62513">MESGAHKLLESAVQRTLHAHAFSRSSSQASSVLTDLLSRYLALLTSTCAKYSQHAGRTGLTVRDAIGALDELGVSMEELSEYCATEGKELNRYALYSARRVEDLHEFKSQLVDGLRQDRDDAIPLEYAYCPPKLLEEEEEDDDEESEEDEEEQEVNNARKPDILTAGSDMDVDSSPARTEALRKRPPSRPTTPTLPLSPISNPSSSPQRKRARTANWEPPEYIPDFLPPFPTTSEDAPPSPLALGPAAHDQPVIPPPTAQIPEVKLEKQPVTLSQSLTSAAASDILVQVPYSQSSLASVPEWHLPSAAPPPPNATHTRQNRLPTPLVEPSLISAYHHILTHPPPPELPPLNPSRHKVAMALMKQAQSNRRWNPADTLFGSVAPCSPRVASIGPTYPIAVNDLIGNEVKPKADGPETKLPVTIYRPVAGSDPMAPLISQQTSRIPELARNVLPSTILTRTSRLSHPPVLHRGNKPLIYGNGIAAPWNANAVPPGPDGAPGTTPSTSKSKETPSTNAKESPVKPVFPDARLFATWDYDTKDFRIPLHPSARVRNRVGSIQAGGSGLISLPLSARSKGAK</sequence>
<evidence type="ECO:0000256" key="5">
    <source>
        <dbReference type="SAM" id="MobiDB-lite"/>
    </source>
</evidence>
<dbReference type="Proteomes" id="UP000521872">
    <property type="component" value="Unassembled WGS sequence"/>
</dbReference>
<reference evidence="7 8" key="1">
    <citation type="submission" date="2019-12" db="EMBL/GenBank/DDBJ databases">
        <authorList>
            <person name="Floudas D."/>
            <person name="Bentzer J."/>
            <person name="Ahren D."/>
            <person name="Johansson T."/>
            <person name="Persson P."/>
            <person name="Tunlid A."/>
        </authorList>
    </citation>
    <scope>NUCLEOTIDE SEQUENCE [LARGE SCALE GENOMIC DNA]</scope>
    <source>
        <strain evidence="7 8">CBS 102.39</strain>
    </source>
</reference>
<dbReference type="AlphaFoldDB" id="A0A8H4QJG8"/>
<protein>
    <recommendedName>
        <fullName evidence="6">Bromodomain associated domain-containing protein</fullName>
    </recommendedName>
</protein>
<gene>
    <name evidence="7" type="ORF">D9613_003808</name>
</gene>
<feature type="region of interest" description="Disordered" evidence="5">
    <location>
        <begin position="487"/>
        <end position="520"/>
    </location>
</feature>
<keyword evidence="2" id="KW-0805">Transcription regulation</keyword>
<evidence type="ECO:0000256" key="3">
    <source>
        <dbReference type="ARBA" id="ARBA00023163"/>
    </source>
</evidence>
<keyword evidence="4" id="KW-0539">Nucleus</keyword>
<dbReference type="GO" id="GO:0005634">
    <property type="term" value="C:nucleus"/>
    <property type="evidence" value="ECO:0007669"/>
    <property type="project" value="UniProtKB-SubCell"/>
</dbReference>
<proteinExistence type="predicted"/>
<dbReference type="GO" id="GO:0046982">
    <property type="term" value="F:protein heterodimerization activity"/>
    <property type="evidence" value="ECO:0007669"/>
    <property type="project" value="InterPro"/>
</dbReference>
<dbReference type="SMART" id="SM00576">
    <property type="entry name" value="BTP"/>
    <property type="match status" value="1"/>
</dbReference>
<evidence type="ECO:0000313" key="7">
    <source>
        <dbReference type="EMBL" id="KAF4612033.1"/>
    </source>
</evidence>
<accession>A0A8H4QJG8</accession>
<evidence type="ECO:0000256" key="1">
    <source>
        <dbReference type="ARBA" id="ARBA00004123"/>
    </source>
</evidence>
<dbReference type="Gene3D" id="1.10.20.10">
    <property type="entry name" value="Histone, subunit A"/>
    <property type="match status" value="1"/>
</dbReference>
<dbReference type="SUPFAM" id="SSF47113">
    <property type="entry name" value="Histone-fold"/>
    <property type="match status" value="1"/>
</dbReference>
<comment type="caution">
    <text evidence="7">The sequence shown here is derived from an EMBL/GenBank/DDBJ whole genome shotgun (WGS) entry which is preliminary data.</text>
</comment>
<dbReference type="Pfam" id="PF07524">
    <property type="entry name" value="Bromo_TP"/>
    <property type="match status" value="1"/>
</dbReference>
<feature type="domain" description="Bromodomain associated" evidence="6">
    <location>
        <begin position="2"/>
        <end position="78"/>
    </location>
</feature>
<dbReference type="InterPro" id="IPR006565">
    <property type="entry name" value="BTP"/>
</dbReference>
<feature type="region of interest" description="Disordered" evidence="5">
    <location>
        <begin position="129"/>
        <end position="258"/>
    </location>
</feature>
<dbReference type="InterPro" id="IPR009072">
    <property type="entry name" value="Histone-fold"/>
</dbReference>
<evidence type="ECO:0000256" key="4">
    <source>
        <dbReference type="ARBA" id="ARBA00023242"/>
    </source>
</evidence>
<feature type="compositionally biased region" description="Low complexity" evidence="5">
    <location>
        <begin position="497"/>
        <end position="513"/>
    </location>
</feature>
<organism evidence="7 8">
    <name type="scientific">Agrocybe pediades</name>
    <dbReference type="NCBI Taxonomy" id="84607"/>
    <lineage>
        <taxon>Eukaryota</taxon>
        <taxon>Fungi</taxon>
        <taxon>Dikarya</taxon>
        <taxon>Basidiomycota</taxon>
        <taxon>Agaricomycotina</taxon>
        <taxon>Agaricomycetes</taxon>
        <taxon>Agaricomycetidae</taxon>
        <taxon>Agaricales</taxon>
        <taxon>Agaricineae</taxon>
        <taxon>Strophariaceae</taxon>
        <taxon>Agrocybe</taxon>
    </lineage>
</organism>
<comment type="subcellular location">
    <subcellularLocation>
        <location evidence="1">Nucleus</location>
    </subcellularLocation>
</comment>
<evidence type="ECO:0000259" key="6">
    <source>
        <dbReference type="SMART" id="SM00576"/>
    </source>
</evidence>
<keyword evidence="3" id="KW-0804">Transcription</keyword>
<feature type="compositionally biased region" description="Low complexity" evidence="5">
    <location>
        <begin position="191"/>
        <end position="207"/>
    </location>
</feature>